<comment type="caution">
    <text evidence="3">The sequence shown here is derived from an EMBL/GenBank/DDBJ whole genome shotgun (WGS) entry which is preliminary data.</text>
</comment>
<proteinExistence type="inferred from homology"/>
<dbReference type="PANTHER" id="PTHR33988:SF2">
    <property type="entry name" value="ENDORIBONUCLEASE MAZF"/>
    <property type="match status" value="1"/>
</dbReference>
<dbReference type="SUPFAM" id="SSF50118">
    <property type="entry name" value="Cell growth inhibitor/plasmid maintenance toxic component"/>
    <property type="match status" value="1"/>
</dbReference>
<sequence>MSDLIIPLRGRVYEADLGQGRKPWLVVSNNARNKAIDDVIVARITTTRRDLPSWIPLGPNDPLAGFVICDDLSPMFRDEIQRDMGALSLATMSEVGKGLARALAL</sequence>
<protein>
    <submittedName>
        <fullName evidence="3">mRNA interferase MazF</fullName>
        <ecNumber evidence="3">3.1.-.-</ecNumber>
    </submittedName>
</protein>
<dbReference type="EMBL" id="JACHIN010000002">
    <property type="protein sequence ID" value="MBB5076920.1"/>
    <property type="molecule type" value="Genomic_DNA"/>
</dbReference>
<dbReference type="AlphaFoldDB" id="A0A7W7ZZX0"/>
<dbReference type="GO" id="GO:0016075">
    <property type="term" value="P:rRNA catabolic process"/>
    <property type="evidence" value="ECO:0007669"/>
    <property type="project" value="TreeGrafter"/>
</dbReference>
<keyword evidence="2" id="KW-1277">Toxin-antitoxin system</keyword>
<dbReference type="GO" id="GO:0004521">
    <property type="term" value="F:RNA endonuclease activity"/>
    <property type="evidence" value="ECO:0007669"/>
    <property type="project" value="TreeGrafter"/>
</dbReference>
<dbReference type="Proteomes" id="UP000568380">
    <property type="component" value="Unassembled WGS sequence"/>
</dbReference>
<dbReference type="EC" id="3.1.-.-" evidence="3"/>
<name>A0A7W7ZZX0_9ACTN</name>
<keyword evidence="3" id="KW-0378">Hydrolase</keyword>
<evidence type="ECO:0000256" key="2">
    <source>
        <dbReference type="ARBA" id="ARBA00022649"/>
    </source>
</evidence>
<dbReference type="PANTHER" id="PTHR33988">
    <property type="entry name" value="ENDORIBONUCLEASE MAZF-RELATED"/>
    <property type="match status" value="1"/>
</dbReference>
<comment type="similarity">
    <text evidence="1">Belongs to the PemK/MazF family.</text>
</comment>
<evidence type="ECO:0000313" key="3">
    <source>
        <dbReference type="EMBL" id="MBB5076920.1"/>
    </source>
</evidence>
<keyword evidence="4" id="KW-1185">Reference proteome</keyword>
<gene>
    <name evidence="3" type="ORF">HNR40_002384</name>
</gene>
<evidence type="ECO:0000313" key="4">
    <source>
        <dbReference type="Proteomes" id="UP000568380"/>
    </source>
</evidence>
<dbReference type="GO" id="GO:0016787">
    <property type="term" value="F:hydrolase activity"/>
    <property type="evidence" value="ECO:0007669"/>
    <property type="project" value="UniProtKB-KW"/>
</dbReference>
<dbReference type="InterPro" id="IPR003477">
    <property type="entry name" value="PemK-like"/>
</dbReference>
<dbReference type="RefSeq" id="WP_312896292.1">
    <property type="nucleotide sequence ID" value="NZ_JACHIN010000002.1"/>
</dbReference>
<evidence type="ECO:0000256" key="1">
    <source>
        <dbReference type="ARBA" id="ARBA00007521"/>
    </source>
</evidence>
<dbReference type="GO" id="GO:0003677">
    <property type="term" value="F:DNA binding"/>
    <property type="evidence" value="ECO:0007669"/>
    <property type="project" value="InterPro"/>
</dbReference>
<dbReference type="Pfam" id="PF02452">
    <property type="entry name" value="PemK_toxin"/>
    <property type="match status" value="1"/>
</dbReference>
<dbReference type="Gene3D" id="2.30.30.110">
    <property type="match status" value="1"/>
</dbReference>
<reference evidence="3 4" key="1">
    <citation type="submission" date="2020-08" db="EMBL/GenBank/DDBJ databases">
        <title>Genomic Encyclopedia of Type Strains, Phase IV (KMG-IV): sequencing the most valuable type-strain genomes for metagenomic binning, comparative biology and taxonomic classification.</title>
        <authorList>
            <person name="Goeker M."/>
        </authorList>
    </citation>
    <scope>NUCLEOTIDE SEQUENCE [LARGE SCALE GENOMIC DNA]</scope>
    <source>
        <strain evidence="3 4">DSM 45385</strain>
    </source>
</reference>
<accession>A0A7W7ZZX0</accession>
<dbReference type="GO" id="GO:0006402">
    <property type="term" value="P:mRNA catabolic process"/>
    <property type="evidence" value="ECO:0007669"/>
    <property type="project" value="TreeGrafter"/>
</dbReference>
<organism evidence="3 4">
    <name type="scientific">Nonomuraea endophytica</name>
    <dbReference type="NCBI Taxonomy" id="714136"/>
    <lineage>
        <taxon>Bacteria</taxon>
        <taxon>Bacillati</taxon>
        <taxon>Actinomycetota</taxon>
        <taxon>Actinomycetes</taxon>
        <taxon>Streptosporangiales</taxon>
        <taxon>Streptosporangiaceae</taxon>
        <taxon>Nonomuraea</taxon>
    </lineage>
</organism>
<dbReference type="InterPro" id="IPR011067">
    <property type="entry name" value="Plasmid_toxin/cell-grow_inhib"/>
</dbReference>